<dbReference type="InterPro" id="IPR017972">
    <property type="entry name" value="Cyt_P450_CS"/>
</dbReference>
<dbReference type="EMBL" id="CP138335">
    <property type="protein sequence ID" value="XBW07899.1"/>
    <property type="molecule type" value="Genomic_DNA"/>
</dbReference>
<sequence>MSDCPIQLDGDGTVQVNDHALVTEIARDDRTFSSAVSRFLQVPNGMDGKYHTAFRALVDRYLSPRRVAELQAGTRQLAEEVVAEAVAGSNAIDAVELGAQFAVRGSCAWLGWPRELEAELLRWVHANFAATRSGELEKTAEVARWYNEIITSLLKFRREHPTDDVTTELMQDRSLGRALTDEEITSILRNWTGGDLGTMAQCVGVVVAYLADNPHLQQRLRTGVSDAEWQAVLDEIMRLDDPFMASRRVATRDVTVGDTQVQAGQRLRLNWTAANQDPEVFGEQRFDPAGHAEFNLVWGTGRHACPGRDLGTMQLRELIQALLAATRMIEPAMDGARVRSEPPAGGYDSVPVWLN</sequence>
<dbReference type="AlphaFoldDB" id="A0AAU7V7C6"/>
<dbReference type="PANTHER" id="PTHR46696">
    <property type="entry name" value="P450, PUTATIVE (EUROFUNG)-RELATED"/>
    <property type="match status" value="1"/>
</dbReference>
<name>A0AAU7V7C6_9ACTO</name>
<reference evidence="3" key="1">
    <citation type="submission" date="2023-11" db="EMBL/GenBank/DDBJ databases">
        <title>Scrofimicrobium hongkongense sp. nov., isolated from a patient with peritonitis.</title>
        <authorList>
            <person name="Lao H.Y."/>
            <person name="Wong A.Y.P."/>
            <person name="Ng T.L."/>
            <person name="Wong R.Y.L."/>
            <person name="Yau M.C.Y."/>
            <person name="Lam J.Y.W."/>
            <person name="Siu G.K.H."/>
        </authorList>
    </citation>
    <scope>NUCLEOTIDE SEQUENCE</scope>
    <source>
        <strain evidence="3">R131</strain>
    </source>
</reference>
<accession>A0AAU7V7C6</accession>
<dbReference type="SUPFAM" id="SSF48264">
    <property type="entry name" value="Cytochrome P450"/>
    <property type="match status" value="1"/>
</dbReference>
<dbReference type="PRINTS" id="PR00359">
    <property type="entry name" value="BP450"/>
</dbReference>
<dbReference type="GO" id="GO:0020037">
    <property type="term" value="F:heme binding"/>
    <property type="evidence" value="ECO:0007669"/>
    <property type="project" value="InterPro"/>
</dbReference>
<protein>
    <submittedName>
        <fullName evidence="3">Cytochrome P450</fullName>
    </submittedName>
</protein>
<keyword evidence="2" id="KW-0479">Metal-binding</keyword>
<keyword evidence="2" id="KW-0503">Monooxygenase</keyword>
<dbReference type="InterPro" id="IPR001128">
    <property type="entry name" value="Cyt_P450"/>
</dbReference>
<comment type="similarity">
    <text evidence="1 2">Belongs to the cytochrome P450 family.</text>
</comment>
<dbReference type="PROSITE" id="PS00086">
    <property type="entry name" value="CYTOCHROME_P450"/>
    <property type="match status" value="1"/>
</dbReference>
<dbReference type="InterPro" id="IPR036396">
    <property type="entry name" value="Cyt_P450_sf"/>
</dbReference>
<dbReference type="Pfam" id="PF00067">
    <property type="entry name" value="p450"/>
    <property type="match status" value="1"/>
</dbReference>
<gene>
    <name evidence="3" type="ORF">SAC06_09685</name>
</gene>
<dbReference type="GO" id="GO:0004497">
    <property type="term" value="F:monooxygenase activity"/>
    <property type="evidence" value="ECO:0007669"/>
    <property type="project" value="UniProtKB-KW"/>
</dbReference>
<keyword evidence="2" id="KW-0349">Heme</keyword>
<dbReference type="KEGG" id="sapp:SAC06_09685"/>
<evidence type="ECO:0000256" key="1">
    <source>
        <dbReference type="ARBA" id="ARBA00010617"/>
    </source>
</evidence>
<dbReference type="InterPro" id="IPR002397">
    <property type="entry name" value="Cyt_P450_B"/>
</dbReference>
<organism evidence="3">
    <name type="scientific">Scrofimicrobium appendicitidis</name>
    <dbReference type="NCBI Taxonomy" id="3079930"/>
    <lineage>
        <taxon>Bacteria</taxon>
        <taxon>Bacillati</taxon>
        <taxon>Actinomycetota</taxon>
        <taxon>Actinomycetes</taxon>
        <taxon>Actinomycetales</taxon>
        <taxon>Actinomycetaceae</taxon>
        <taxon>Scrofimicrobium</taxon>
    </lineage>
</organism>
<evidence type="ECO:0000313" key="3">
    <source>
        <dbReference type="EMBL" id="XBW07899.1"/>
    </source>
</evidence>
<evidence type="ECO:0000256" key="2">
    <source>
        <dbReference type="RuleBase" id="RU000461"/>
    </source>
</evidence>
<dbReference type="PANTHER" id="PTHR46696:SF6">
    <property type="entry name" value="P450, PUTATIVE (EUROFUNG)-RELATED"/>
    <property type="match status" value="1"/>
</dbReference>
<dbReference type="Gene3D" id="1.10.630.10">
    <property type="entry name" value="Cytochrome P450"/>
    <property type="match status" value="1"/>
</dbReference>
<dbReference type="GO" id="GO:0005506">
    <property type="term" value="F:iron ion binding"/>
    <property type="evidence" value="ECO:0007669"/>
    <property type="project" value="InterPro"/>
</dbReference>
<keyword evidence="2" id="KW-0408">Iron</keyword>
<dbReference type="GO" id="GO:0016705">
    <property type="term" value="F:oxidoreductase activity, acting on paired donors, with incorporation or reduction of molecular oxygen"/>
    <property type="evidence" value="ECO:0007669"/>
    <property type="project" value="InterPro"/>
</dbReference>
<proteinExistence type="inferred from homology"/>
<keyword evidence="2" id="KW-0560">Oxidoreductase</keyword>
<dbReference type="RefSeq" id="WP_350258100.1">
    <property type="nucleotide sequence ID" value="NZ_CP138335.1"/>
</dbReference>